<keyword evidence="1" id="KW-0812">Transmembrane</keyword>
<proteinExistence type="predicted"/>
<feature type="transmembrane region" description="Helical" evidence="1">
    <location>
        <begin position="173"/>
        <end position="195"/>
    </location>
</feature>
<organism evidence="2 3">
    <name type="scientific">Acholeplasma oculi</name>
    <dbReference type="NCBI Taxonomy" id="35623"/>
    <lineage>
        <taxon>Bacteria</taxon>
        <taxon>Bacillati</taxon>
        <taxon>Mycoplasmatota</taxon>
        <taxon>Mollicutes</taxon>
        <taxon>Acholeplasmatales</taxon>
        <taxon>Acholeplasmataceae</taxon>
        <taxon>Acholeplasma</taxon>
    </lineage>
</organism>
<dbReference type="AlphaFoldDB" id="A0A061A8K9"/>
<accession>A0A061A8K9</accession>
<keyword evidence="1" id="KW-1133">Transmembrane helix</keyword>
<dbReference type="KEGG" id="aoc:Aocu_01150"/>
<evidence type="ECO:0000313" key="3">
    <source>
        <dbReference type="Proteomes" id="UP000032434"/>
    </source>
</evidence>
<sequence>MQFIYDLFKRTSLTKKELLSILSSKQIKPKKIHQGMLSITQYYKEQPLEIKFFIVLKNVLHITIDQKDVSAYTATSFFNTIKENVEDKLSIPSVDSTKHQQPLTVILWENNVVLSMTYSHTDNELSLFKSYVLKPKEQTNKSLFIGSMIGGLAWGLIMFGAMGLDFGYSLFDFGLWLLGGILFGLILFIVLFFTAKVSNIKPKKLEFSPKEKRFFKSFIDKNYPNLYKLESYSNIKVRHKIKSVPLTILLDETELILLFKIGFHIQVEKLSYHDVDKFQYYKFGNEQEEFMHVFSNNNLNSFTIHTKASIEPLRDILVPLLGFDSAHYQNLLKEVIKAFEAYDPCDFIKGGTDKDSYRHALDNILMTIYKKETVTELDIEEQFKMLFDFLPIPWTEFSKIVYQLHKESLLTLI</sequence>
<keyword evidence="3" id="KW-1185">Reference proteome</keyword>
<reference evidence="3" key="1">
    <citation type="submission" date="2014-05" db="EMBL/GenBank/DDBJ databases">
        <authorList>
            <person name="Kube M."/>
        </authorList>
    </citation>
    <scope>NUCLEOTIDE SEQUENCE [LARGE SCALE GENOMIC DNA]</scope>
</reference>
<dbReference type="Proteomes" id="UP000032434">
    <property type="component" value="Chromosome 1"/>
</dbReference>
<gene>
    <name evidence="2" type="ORF">Aocu_01150</name>
</gene>
<keyword evidence="1" id="KW-0472">Membrane</keyword>
<name>A0A061A8K9_9MOLU</name>
<dbReference type="EMBL" id="LK028559">
    <property type="protein sequence ID" value="CDR30188.1"/>
    <property type="molecule type" value="Genomic_DNA"/>
</dbReference>
<evidence type="ECO:0000256" key="1">
    <source>
        <dbReference type="SAM" id="Phobius"/>
    </source>
</evidence>
<dbReference type="InParanoid" id="A0A061A8K9"/>
<dbReference type="HOGENOM" id="CLU_665027_0_0_14"/>
<dbReference type="STRING" id="35623.Aocu_01150"/>
<dbReference type="RefSeq" id="WP_045748778.1">
    <property type="nucleotide sequence ID" value="NZ_FUZK01000002.1"/>
</dbReference>
<feature type="transmembrane region" description="Helical" evidence="1">
    <location>
        <begin position="143"/>
        <end position="161"/>
    </location>
</feature>
<evidence type="ECO:0000313" key="2">
    <source>
        <dbReference type="EMBL" id="CDR30188.1"/>
    </source>
</evidence>
<protein>
    <submittedName>
        <fullName evidence="2">Uncharacterized protein</fullName>
    </submittedName>
</protein>
<dbReference type="PATRIC" id="fig|35623.3.peg.114"/>